<dbReference type="InterPro" id="IPR036113">
    <property type="entry name" value="Asp/Glu-ADT_sf_sub_c"/>
</dbReference>
<gene>
    <name evidence="2" type="ORF">GSLYS_00018735001</name>
</gene>
<dbReference type="GO" id="GO:0005739">
    <property type="term" value="C:mitochondrion"/>
    <property type="evidence" value="ECO:0007669"/>
    <property type="project" value="UniProtKB-SubCell"/>
</dbReference>
<keyword evidence="1" id="KW-0496">Mitochondrion</keyword>
<dbReference type="GO" id="GO:0030956">
    <property type="term" value="C:glutamyl-tRNA(Gln) amidotransferase complex"/>
    <property type="evidence" value="ECO:0007669"/>
    <property type="project" value="UniProtKB-UniRule"/>
</dbReference>
<organism evidence="2 3">
    <name type="scientific">Lymnaea stagnalis</name>
    <name type="common">Great pond snail</name>
    <name type="synonym">Helix stagnalis</name>
    <dbReference type="NCBI Taxonomy" id="6523"/>
    <lineage>
        <taxon>Eukaryota</taxon>
        <taxon>Metazoa</taxon>
        <taxon>Spiralia</taxon>
        <taxon>Lophotrochozoa</taxon>
        <taxon>Mollusca</taxon>
        <taxon>Gastropoda</taxon>
        <taxon>Heterobranchia</taxon>
        <taxon>Euthyneura</taxon>
        <taxon>Panpulmonata</taxon>
        <taxon>Hygrophila</taxon>
        <taxon>Lymnaeoidea</taxon>
        <taxon>Lymnaeidae</taxon>
        <taxon>Lymnaea</taxon>
    </lineage>
</organism>
<dbReference type="GO" id="GO:0050567">
    <property type="term" value="F:glutaminyl-tRNA synthase (glutamine-hydrolyzing) activity"/>
    <property type="evidence" value="ECO:0007669"/>
    <property type="project" value="UniProtKB-UniRule"/>
</dbReference>
<keyword evidence="1" id="KW-0067">ATP-binding</keyword>
<dbReference type="HAMAP" id="MF_00122">
    <property type="entry name" value="GatC"/>
    <property type="match status" value="1"/>
</dbReference>
<sequence>MKYLIFFNSFLYKVPFFQISSIKLFSTKSKVPDKPVWDKIDFNSLPKVPEIDLELVEQLERISLVEFNNEEGYISLQNAVRSANLLHAINTEGVEPLDSVLEERELWLREDKVTEGNCLKEILSNATKVEEQYFVAPPGNIPMKQRGKHFLKSVVKEPETSS</sequence>
<protein>
    <recommendedName>
        <fullName evidence="1">Glutamyl-tRNA(Gln) amidotransferase subunit C, mitochondrial</fullName>
        <shortName evidence="1">Glu-AdT subunit C</shortName>
        <ecNumber evidence="1">6.3.5.-</ecNumber>
    </recommendedName>
</protein>
<comment type="similarity">
    <text evidence="1">Belongs to the GatC family.</text>
</comment>
<comment type="catalytic activity">
    <reaction evidence="1">
        <text>L-glutamyl-tRNA(Gln) + L-glutamine + ATP + H2O = L-glutaminyl-tRNA(Gln) + L-glutamate + ADP + phosphate + H(+)</text>
        <dbReference type="Rhea" id="RHEA:17521"/>
        <dbReference type="Rhea" id="RHEA-COMP:9681"/>
        <dbReference type="Rhea" id="RHEA-COMP:9684"/>
        <dbReference type="ChEBI" id="CHEBI:15377"/>
        <dbReference type="ChEBI" id="CHEBI:15378"/>
        <dbReference type="ChEBI" id="CHEBI:29985"/>
        <dbReference type="ChEBI" id="CHEBI:30616"/>
        <dbReference type="ChEBI" id="CHEBI:43474"/>
        <dbReference type="ChEBI" id="CHEBI:58359"/>
        <dbReference type="ChEBI" id="CHEBI:78520"/>
        <dbReference type="ChEBI" id="CHEBI:78521"/>
        <dbReference type="ChEBI" id="CHEBI:456216"/>
    </reaction>
</comment>
<dbReference type="EC" id="6.3.5.-" evidence="1"/>
<evidence type="ECO:0000313" key="3">
    <source>
        <dbReference type="Proteomes" id="UP001497497"/>
    </source>
</evidence>
<dbReference type="PANTHER" id="PTHR15004:SF0">
    <property type="entry name" value="GLUTAMYL-TRNA(GLN) AMIDOTRANSFERASE SUBUNIT C, MITOCHONDRIAL"/>
    <property type="match status" value="1"/>
</dbReference>
<proteinExistence type="inferred from homology"/>
<evidence type="ECO:0000313" key="2">
    <source>
        <dbReference type="EMBL" id="CAL1545252.1"/>
    </source>
</evidence>
<dbReference type="EMBL" id="CAXITT010000691">
    <property type="protein sequence ID" value="CAL1545252.1"/>
    <property type="molecule type" value="Genomic_DNA"/>
</dbReference>
<comment type="caution">
    <text evidence="2">The sequence shown here is derived from an EMBL/GenBank/DDBJ whole genome shotgun (WGS) entry which is preliminary data.</text>
</comment>
<evidence type="ECO:0000256" key="1">
    <source>
        <dbReference type="HAMAP-Rule" id="MF_03149"/>
    </source>
</evidence>
<comment type="function">
    <text evidence="1">Allows the formation of correctly charged Gln-tRNA(Gln) through the transamidation of misacylated Glu-tRNA(Gln) in the mitochondria. The reaction takes place in the presence of glutamine and ATP through an activated gamma-phospho-Glu-tRNA(Gln).</text>
</comment>
<keyword evidence="1" id="KW-0547">Nucleotide-binding</keyword>
<name>A0AAV2IF88_LYMST</name>
<dbReference type="PANTHER" id="PTHR15004">
    <property type="entry name" value="GLUTAMYL-TRNA(GLN) AMIDOTRANSFERASE SUBUNIT C, MITOCHONDRIAL"/>
    <property type="match status" value="1"/>
</dbReference>
<dbReference type="AlphaFoldDB" id="A0AAV2IF88"/>
<dbReference type="GO" id="GO:0032543">
    <property type="term" value="P:mitochondrial translation"/>
    <property type="evidence" value="ECO:0007669"/>
    <property type="project" value="UniProtKB-UniRule"/>
</dbReference>
<keyword evidence="3" id="KW-1185">Reference proteome</keyword>
<dbReference type="GO" id="GO:0006450">
    <property type="term" value="P:regulation of translational fidelity"/>
    <property type="evidence" value="ECO:0007669"/>
    <property type="project" value="InterPro"/>
</dbReference>
<dbReference type="GO" id="GO:0070681">
    <property type="term" value="P:glutaminyl-tRNAGln biosynthesis via transamidation"/>
    <property type="evidence" value="ECO:0007669"/>
    <property type="project" value="UniProtKB-UniRule"/>
</dbReference>
<dbReference type="Proteomes" id="UP001497497">
    <property type="component" value="Unassembled WGS sequence"/>
</dbReference>
<reference evidence="2 3" key="1">
    <citation type="submission" date="2024-04" db="EMBL/GenBank/DDBJ databases">
        <authorList>
            <consortium name="Genoscope - CEA"/>
            <person name="William W."/>
        </authorList>
    </citation>
    <scope>NUCLEOTIDE SEQUENCE [LARGE SCALE GENOMIC DNA]</scope>
</reference>
<dbReference type="Pfam" id="PF02686">
    <property type="entry name" value="GatC"/>
    <property type="match status" value="1"/>
</dbReference>
<comment type="subunit">
    <text evidence="1">Subunit of the heterotrimeric GatCAB amidotransferase (AdT) complex, composed of A, B and C subunits.</text>
</comment>
<dbReference type="SUPFAM" id="SSF141000">
    <property type="entry name" value="Glu-tRNAGln amidotransferase C subunit"/>
    <property type="match status" value="1"/>
</dbReference>
<keyword evidence="1" id="KW-0436">Ligase</keyword>
<keyword evidence="1" id="KW-0648">Protein biosynthesis</keyword>
<dbReference type="InterPro" id="IPR003837">
    <property type="entry name" value="GatC"/>
</dbReference>
<accession>A0AAV2IF88</accession>
<dbReference type="GO" id="GO:0005524">
    <property type="term" value="F:ATP binding"/>
    <property type="evidence" value="ECO:0007669"/>
    <property type="project" value="UniProtKB-KW"/>
</dbReference>
<comment type="subcellular location">
    <subcellularLocation>
        <location evidence="1">Mitochondrion</location>
    </subcellularLocation>
</comment>